<keyword evidence="2" id="KW-1185">Reference proteome</keyword>
<gene>
    <name evidence="1" type="ORF">ALC60_11011</name>
</gene>
<protein>
    <submittedName>
        <fullName evidence="1">Uncharacterized protein</fullName>
    </submittedName>
</protein>
<name>A0A151WPP3_9HYME</name>
<sequence length="119" mass="13442">MRTRRALRCTTSLVNETTNSNVLGPRGGGGRDGIVVVVVGTKEKENEDRERDSAMLVLMQRPSVLVAWKDDLRDGTIILRDPGPKLRRLLHLVVGRRPLRSCLPSCYQRTRSSAFCLYY</sequence>
<reference evidence="1 2" key="1">
    <citation type="submission" date="2015-09" db="EMBL/GenBank/DDBJ databases">
        <title>Trachymyrmex zeteki WGS genome.</title>
        <authorList>
            <person name="Nygaard S."/>
            <person name="Hu H."/>
            <person name="Boomsma J."/>
            <person name="Zhang G."/>
        </authorList>
    </citation>
    <scope>NUCLEOTIDE SEQUENCE [LARGE SCALE GENOMIC DNA]</scope>
    <source>
        <strain evidence="1">Tzet28-1</strain>
        <tissue evidence="1">Whole body</tissue>
    </source>
</reference>
<dbReference type="Proteomes" id="UP000075809">
    <property type="component" value="Unassembled WGS sequence"/>
</dbReference>
<proteinExistence type="predicted"/>
<dbReference type="EMBL" id="KQ982851">
    <property type="protein sequence ID" value="KYQ49836.1"/>
    <property type="molecule type" value="Genomic_DNA"/>
</dbReference>
<organism evidence="1 2">
    <name type="scientific">Mycetomoellerius zeteki</name>
    <dbReference type="NCBI Taxonomy" id="64791"/>
    <lineage>
        <taxon>Eukaryota</taxon>
        <taxon>Metazoa</taxon>
        <taxon>Ecdysozoa</taxon>
        <taxon>Arthropoda</taxon>
        <taxon>Hexapoda</taxon>
        <taxon>Insecta</taxon>
        <taxon>Pterygota</taxon>
        <taxon>Neoptera</taxon>
        <taxon>Endopterygota</taxon>
        <taxon>Hymenoptera</taxon>
        <taxon>Apocrita</taxon>
        <taxon>Aculeata</taxon>
        <taxon>Formicoidea</taxon>
        <taxon>Formicidae</taxon>
        <taxon>Myrmicinae</taxon>
        <taxon>Mycetomoellerius</taxon>
    </lineage>
</organism>
<dbReference type="AlphaFoldDB" id="A0A151WPP3"/>
<accession>A0A151WPP3</accession>
<evidence type="ECO:0000313" key="1">
    <source>
        <dbReference type="EMBL" id="KYQ49836.1"/>
    </source>
</evidence>
<evidence type="ECO:0000313" key="2">
    <source>
        <dbReference type="Proteomes" id="UP000075809"/>
    </source>
</evidence>